<comment type="similarity">
    <text evidence="3">Belongs to the glycosyl hydrolase 130 family.</text>
</comment>
<comment type="caution">
    <text evidence="4">The sequence shown here is derived from an EMBL/GenBank/DDBJ whole genome shotgun (WGS) entry which is preliminary data.</text>
</comment>
<dbReference type="Proteomes" id="UP000886111">
    <property type="component" value="Unassembled WGS sequence"/>
</dbReference>
<keyword evidence="4" id="KW-0326">Glycosidase</keyword>
<dbReference type="Gene3D" id="2.115.10.20">
    <property type="entry name" value="Glycosyl hydrolase domain, family 43"/>
    <property type="match status" value="1"/>
</dbReference>
<dbReference type="InterPro" id="IPR007184">
    <property type="entry name" value="Mannoside_phosphorylase"/>
</dbReference>
<dbReference type="InterPro" id="IPR023296">
    <property type="entry name" value="Glyco_hydro_beta-prop_sf"/>
</dbReference>
<sequence>MKTGEEFSTMIVERSERNPILTTKDVPFKANSLFNAGAIKFNNQYLLICRVEMPNGISALVKAWSKDGIQFKVEDKFFLTAEDHHQFYEYVQWGIEDVRINPLNGEYYLTYTGYSPNEPVVLLARTTDFEKVEILGTISEPVNKDAVLFPEKINGYYW</sequence>
<dbReference type="AlphaFoldDB" id="A0A7V5LJE6"/>
<reference evidence="4" key="1">
    <citation type="journal article" date="2020" name="mSystems">
        <title>Genome- and Community-Level Interaction Insights into Carbon Utilization and Element Cycling Functions of Hydrothermarchaeota in Hydrothermal Sediment.</title>
        <authorList>
            <person name="Zhou Z."/>
            <person name="Liu Y."/>
            <person name="Xu W."/>
            <person name="Pan J."/>
            <person name="Luo Z.H."/>
            <person name="Li M."/>
        </authorList>
    </citation>
    <scope>NUCLEOTIDE SEQUENCE [LARGE SCALE GENOMIC DNA]</scope>
    <source>
        <strain evidence="4">HyVt-76</strain>
    </source>
</reference>
<dbReference type="Pfam" id="PF04041">
    <property type="entry name" value="Glyco_hydro_130"/>
    <property type="match status" value="1"/>
</dbReference>
<dbReference type="GO" id="GO:0016757">
    <property type="term" value="F:glycosyltransferase activity"/>
    <property type="evidence" value="ECO:0007669"/>
    <property type="project" value="UniProtKB-KW"/>
</dbReference>
<keyword evidence="2" id="KW-0808">Transferase</keyword>
<dbReference type="PANTHER" id="PTHR34106:SF5">
    <property type="entry name" value="GLYCOSIDASE"/>
    <property type="match status" value="1"/>
</dbReference>
<dbReference type="SUPFAM" id="SSF75005">
    <property type="entry name" value="Arabinanase/levansucrase/invertase"/>
    <property type="match status" value="1"/>
</dbReference>
<dbReference type="PANTHER" id="PTHR34106">
    <property type="entry name" value="GLYCOSIDASE"/>
    <property type="match status" value="1"/>
</dbReference>
<gene>
    <name evidence="4" type="ORF">ENL21_07835</name>
</gene>
<organism evidence="4">
    <name type="scientific">Caldithrix abyssi</name>
    <dbReference type="NCBI Taxonomy" id="187145"/>
    <lineage>
        <taxon>Bacteria</taxon>
        <taxon>Pseudomonadati</taxon>
        <taxon>Calditrichota</taxon>
        <taxon>Calditrichia</taxon>
        <taxon>Calditrichales</taxon>
        <taxon>Calditrichaceae</taxon>
        <taxon>Caldithrix</taxon>
    </lineage>
</organism>
<keyword evidence="4" id="KW-0378">Hydrolase</keyword>
<name>A0A7V5LJE6_CALAY</name>
<accession>A0A7V5LJE6</accession>
<protein>
    <submittedName>
        <fullName evidence="4">Glycosidase</fullName>
    </submittedName>
</protein>
<keyword evidence="1" id="KW-0328">Glycosyltransferase</keyword>
<evidence type="ECO:0000256" key="3">
    <source>
        <dbReference type="ARBA" id="ARBA00024356"/>
    </source>
</evidence>
<proteinExistence type="inferred from homology"/>
<evidence type="ECO:0000313" key="4">
    <source>
        <dbReference type="EMBL" id="HHE55677.1"/>
    </source>
</evidence>
<evidence type="ECO:0000256" key="2">
    <source>
        <dbReference type="ARBA" id="ARBA00022679"/>
    </source>
</evidence>
<evidence type="ECO:0000256" key="1">
    <source>
        <dbReference type="ARBA" id="ARBA00022676"/>
    </source>
</evidence>
<dbReference type="GO" id="GO:0016798">
    <property type="term" value="F:hydrolase activity, acting on glycosyl bonds"/>
    <property type="evidence" value="ECO:0007669"/>
    <property type="project" value="UniProtKB-KW"/>
</dbReference>
<dbReference type="EMBL" id="DRTD01000587">
    <property type="protein sequence ID" value="HHE55677.1"/>
    <property type="molecule type" value="Genomic_DNA"/>
</dbReference>
<feature type="non-terminal residue" evidence="4">
    <location>
        <position position="158"/>
    </location>
</feature>